<keyword evidence="2" id="KW-1185">Reference proteome</keyword>
<proteinExistence type="predicted"/>
<sequence>MNQGIYLLTPWYADTTEFLLICKKGHWDIIHTQESDDKTLDNSTRRKPSPSSCIKPSSLAKGNVIITRVTTQDQSCYALIPEHP</sequence>
<evidence type="ECO:0000313" key="1">
    <source>
        <dbReference type="EMBL" id="KAJ9064916.1"/>
    </source>
</evidence>
<accession>A0ACC2SRQ1</accession>
<reference evidence="1" key="1">
    <citation type="submission" date="2022-04" db="EMBL/GenBank/DDBJ databases">
        <title>Genome of the entomopathogenic fungus Entomophthora muscae.</title>
        <authorList>
            <person name="Elya C."/>
            <person name="Lovett B.R."/>
            <person name="Lee E."/>
            <person name="Macias A.M."/>
            <person name="Hajek A.E."/>
            <person name="De Bivort B.L."/>
            <person name="Kasson M.T."/>
            <person name="De Fine Licht H.H."/>
            <person name="Stajich J.E."/>
        </authorList>
    </citation>
    <scope>NUCLEOTIDE SEQUENCE</scope>
    <source>
        <strain evidence="1">Berkeley</strain>
    </source>
</reference>
<organism evidence="1 2">
    <name type="scientific">Entomophthora muscae</name>
    <dbReference type="NCBI Taxonomy" id="34485"/>
    <lineage>
        <taxon>Eukaryota</taxon>
        <taxon>Fungi</taxon>
        <taxon>Fungi incertae sedis</taxon>
        <taxon>Zoopagomycota</taxon>
        <taxon>Entomophthoromycotina</taxon>
        <taxon>Entomophthoromycetes</taxon>
        <taxon>Entomophthorales</taxon>
        <taxon>Entomophthoraceae</taxon>
        <taxon>Entomophthora</taxon>
    </lineage>
</organism>
<comment type="caution">
    <text evidence="1">The sequence shown here is derived from an EMBL/GenBank/DDBJ whole genome shotgun (WGS) entry which is preliminary data.</text>
</comment>
<dbReference type="Proteomes" id="UP001165960">
    <property type="component" value="Unassembled WGS sequence"/>
</dbReference>
<name>A0ACC2SRQ1_9FUNG</name>
<gene>
    <name evidence="1" type="ORF">DSO57_1025442</name>
</gene>
<protein>
    <submittedName>
        <fullName evidence="1">Uncharacterized protein</fullName>
    </submittedName>
</protein>
<dbReference type="EMBL" id="QTSX02004403">
    <property type="protein sequence ID" value="KAJ9064916.1"/>
    <property type="molecule type" value="Genomic_DNA"/>
</dbReference>
<evidence type="ECO:0000313" key="2">
    <source>
        <dbReference type="Proteomes" id="UP001165960"/>
    </source>
</evidence>